<keyword evidence="4" id="KW-0456">Lyase</keyword>
<evidence type="ECO:0000259" key="6">
    <source>
        <dbReference type="SMART" id="SM00635"/>
    </source>
</evidence>
<evidence type="ECO:0000256" key="4">
    <source>
        <dbReference type="ARBA" id="ARBA00023239"/>
    </source>
</evidence>
<evidence type="ECO:0000256" key="5">
    <source>
        <dbReference type="SAM" id="SignalP"/>
    </source>
</evidence>
<dbReference type="PANTHER" id="PTHR39210">
    <property type="entry name" value="HEPARIN-SULFATE LYASE"/>
    <property type="match status" value="1"/>
</dbReference>
<dbReference type="InterPro" id="IPR008969">
    <property type="entry name" value="CarboxyPept-like_regulatory"/>
</dbReference>
<gene>
    <name evidence="7" type="ORF">IDH45_23515</name>
</gene>
<keyword evidence="3" id="KW-0574">Periplasm</keyword>
<evidence type="ECO:0000256" key="1">
    <source>
        <dbReference type="ARBA" id="ARBA00004418"/>
    </source>
</evidence>
<dbReference type="GO" id="GO:0016829">
    <property type="term" value="F:lyase activity"/>
    <property type="evidence" value="ECO:0007669"/>
    <property type="project" value="UniProtKB-KW"/>
</dbReference>
<dbReference type="GO" id="GO:0042597">
    <property type="term" value="C:periplasmic space"/>
    <property type="evidence" value="ECO:0007669"/>
    <property type="project" value="UniProtKB-SubCell"/>
</dbReference>
<dbReference type="InterPro" id="IPR012480">
    <property type="entry name" value="Hepar_II_III_C"/>
</dbReference>
<dbReference type="Pfam" id="PF07550">
    <property type="entry name" value="Shr-like_HID"/>
    <property type="match status" value="1"/>
</dbReference>
<dbReference type="Gene3D" id="2.60.40.1080">
    <property type="match status" value="1"/>
</dbReference>
<dbReference type="InterPro" id="IPR003343">
    <property type="entry name" value="Big_2"/>
</dbReference>
<dbReference type="SUPFAM" id="SSF48230">
    <property type="entry name" value="Chondroitin AC/alginate lyase"/>
    <property type="match status" value="1"/>
</dbReference>
<name>A0A927CE63_9BACL</name>
<dbReference type="Gene3D" id="2.60.40.1120">
    <property type="entry name" value="Carboxypeptidase-like, regulatory domain"/>
    <property type="match status" value="1"/>
</dbReference>
<dbReference type="SUPFAM" id="SSF49464">
    <property type="entry name" value="Carboxypeptidase regulatory domain-like"/>
    <property type="match status" value="1"/>
</dbReference>
<dbReference type="Gene3D" id="2.70.98.70">
    <property type="match status" value="1"/>
</dbReference>
<comment type="subcellular location">
    <subcellularLocation>
        <location evidence="1">Periplasm</location>
    </subcellularLocation>
</comment>
<evidence type="ECO:0000313" key="7">
    <source>
        <dbReference type="EMBL" id="MBD2864952.1"/>
    </source>
</evidence>
<sequence>MKKASSWIVIVSLLAALCPAEGPAGALEGHGVTEEGELVRMYTNKWAVVPKRNQAPVIDGIADEAVWVQAAVLDDFRTAYHNEAAVDSPVYTIAYDDAGLYVAGSLAQVEKEALAEVDIIISPDTHGDRHYVATIPVTPPAMPMNTDWNPDLLGDQSNRNRISITSFTVETSESGGQFRLEAAIPWSAFGTAAPAPGDEWRMNIMHLHRLNTRTLSSWVPIRTSSFWDTGGSVTVPVNTVDQGRLGSVYFDSPPAGEAWTPEEPELRYLDFARKELEFKTPSPEPASYALAWKGPTGDWEQLQQAGKTAAGGRTSLIFEHPPVLEDGHYELRLHTYGGVPANEFFTVFSFDRDELIRAGIAGAAQFPPAARTPVTSAPASQRVETLLELVPDKIGFRFAGLPEMPELNPDDLYSLSADRKSLVSKKTGTVYPNAAYPEAHTQTAVNKLGQTMEYPYYEDNEGRRYFLSAHLWYLQKNYVVQETENVSKTDPLGAARLLYRFAERYEGYVPVTDYNWHTYPINWTAGPPFNYWGGMWNRWYISDLASLQPLLRAFETVRKTDALEVLSQEVGEDVEAKLVESMLVPSADFVLGYTKRLGNMNASAWRGLIDAGKALGQPDYIHKTVEWIREYVDKQFLADGFWNEVTLSYHIQSTEGVLGAVKQLEGWSDPPGYESPRSGVRYDNLQMAAEYPITEKAKELPNLLAYPNGHVLPIQDTWANQRAEAPDVTSGSLLLPAAGIGKLASGEGESQTQLYLQFSPKYGHTHYDPLNLNLYAQGQELLPDLGYTYTKYRYFTLSTLGHNTVVVNSKNMMTAGEAKHGGTIEAFVPNGGPFQAIRASETNAYPETDEYSREPWFVPFGGGNGSEGYVLDIFRVSGGGRHEYTLQGDANRDAVFRTDLPLEPYGPRLLPPGTEAAEAETFQQSGTAEGHYPAYIYVKDVQRAELQDDRYTVTLVTYDSGAEQAKLRITGLLEDGDNELYLGRSPSLRSTRVSGRALDTNDEAVKHYMPKLVLRREGTDLTSTFVTAMEPYSGTAGPVIEAVDRLEPDAAPEGAVAVQVSYGDTTDLILSSPRHPAEALVVGDVTMRGEMGMIRTVNGVITKMVLVGGTLLKKGERELTGSGTVTGTIASVKRLDNGDGYNGFVTGTPVAPEQAAALRNRYVIVTHPDGSAGGYRIKDIRTESGSTAIELADQDPGFEMNGDGSSEMAYFPGKRWTGIHTFAIANLEIEDNEALRSVTLDAAKRHLLQGETVRIAANGASVDGSAIPLSRSQVSFASSNPGILKVDEEGNVTAVGEGAATITAEASANGGTATASVMMSGQARLFRQFDAVDLPILEQTAATQYFPQYNMVRFEAADAGQHIRFGFETPGTATADYDVGIKTYKGGGFGKYRIGIDGADQLTYDFFSQPSVIGTEFEPLGTIALTPGSHSLELTNDGKASAAYGYRLGLIQLLLSERMNEPPGLHAAGYPVYTGEEAAFTFADDPDWRADVSGLTVNGTPLPPSAYTLTAGGLTIAPGVLTEPGRYWIVVQSAGYRHAAIEQFVTSNAALTALTVDPGLLYPAFAPQRSAYAAAVGPDVEEVSVTAVTYQPDAVVNVAGHVYGTGMAAPIGLHAGTNSVAVAVYAPNGETSNYTLDIYRAHPELIRSGTVTGAVYDPYGNPLAGVPVRLIGPSARSEAVTDEAGSFSIANVPAGYYRVKASRMAGSGMSALFKVEAAQTAVTTVTVIDTSPPQITGASVQYAATGDPVQAASSKNGHLYLVPSGTGETAAELAEAAAAPGGAAAAATAGITVTLDTYGFAAGLYNAYAVDTSGNVSAPKPVSIISRDLALLDDPDPVIAYSGAWTKYTSANYAGGSLYLANQAGASVDLPFYGTRAEWVGMFSSNGGMADLYIDRQLVQTVDTYRPGVSQYQATLYDTGALPPGVHVLTVVVKGERHPSSTGGFVRFDGLRLFGY</sequence>
<dbReference type="EMBL" id="JACXJA010000035">
    <property type="protein sequence ID" value="MBD2864952.1"/>
    <property type="molecule type" value="Genomic_DNA"/>
</dbReference>
<dbReference type="RefSeq" id="WP_190930572.1">
    <property type="nucleotide sequence ID" value="NZ_JACXJA010000035.1"/>
</dbReference>
<dbReference type="InterPro" id="IPR011432">
    <property type="entry name" value="Shr-like_HID"/>
</dbReference>
<evidence type="ECO:0000256" key="2">
    <source>
        <dbReference type="ARBA" id="ARBA00022729"/>
    </source>
</evidence>
<dbReference type="SMART" id="SM00635">
    <property type="entry name" value="BID_2"/>
    <property type="match status" value="1"/>
</dbReference>
<dbReference type="InterPro" id="IPR008929">
    <property type="entry name" value="Chondroitin_lyas"/>
</dbReference>
<keyword evidence="2 5" id="KW-0732">Signal</keyword>
<dbReference type="Gene3D" id="2.60.40.1190">
    <property type="match status" value="1"/>
</dbReference>
<dbReference type="SUPFAM" id="SSF49344">
    <property type="entry name" value="CBD9-like"/>
    <property type="match status" value="1"/>
</dbReference>
<dbReference type="Proteomes" id="UP000639396">
    <property type="component" value="Unassembled WGS sequence"/>
</dbReference>
<dbReference type="Pfam" id="PF02368">
    <property type="entry name" value="Big_2"/>
    <property type="match status" value="1"/>
</dbReference>
<accession>A0A927CE63</accession>
<proteinExistence type="predicted"/>
<dbReference type="Gene3D" id="2.60.120.260">
    <property type="entry name" value="Galactose-binding domain-like"/>
    <property type="match status" value="1"/>
</dbReference>
<dbReference type="PANTHER" id="PTHR39210:SF1">
    <property type="entry name" value="HEPARIN-SULFATE LYASE"/>
    <property type="match status" value="1"/>
</dbReference>
<feature type="domain" description="BIG2" evidence="6">
    <location>
        <begin position="1234"/>
        <end position="1316"/>
    </location>
</feature>
<dbReference type="Pfam" id="PF13620">
    <property type="entry name" value="CarboxypepD_reg"/>
    <property type="match status" value="1"/>
</dbReference>
<dbReference type="InterPro" id="IPR008964">
    <property type="entry name" value="Invasin/intimin_cell_adhesion"/>
</dbReference>
<feature type="signal peptide" evidence="5">
    <location>
        <begin position="1"/>
        <end position="26"/>
    </location>
</feature>
<dbReference type="Pfam" id="PF07940">
    <property type="entry name" value="Hepar_II_III_C"/>
    <property type="match status" value="1"/>
</dbReference>
<keyword evidence="8" id="KW-1185">Reference proteome</keyword>
<dbReference type="Pfam" id="PF12733">
    <property type="entry name" value="Cadherin-like"/>
    <property type="match status" value="1"/>
</dbReference>
<protein>
    <submittedName>
        <fullName evidence="7">Cadherin-like beta sandwich domain-containing protein</fullName>
    </submittedName>
</protein>
<evidence type="ECO:0000313" key="8">
    <source>
        <dbReference type="Proteomes" id="UP000639396"/>
    </source>
</evidence>
<evidence type="ECO:0000256" key="3">
    <source>
        <dbReference type="ARBA" id="ARBA00022764"/>
    </source>
</evidence>
<feature type="chain" id="PRO_5037115276" evidence="5">
    <location>
        <begin position="27"/>
        <end position="1956"/>
    </location>
</feature>
<comment type="caution">
    <text evidence="7">The sequence shown here is derived from an EMBL/GenBank/DDBJ whole genome shotgun (WGS) entry which is preliminary data.</text>
</comment>
<reference evidence="7" key="1">
    <citation type="submission" date="2020-09" db="EMBL/GenBank/DDBJ databases">
        <title>A novel bacterium of genus Paenibacillus, isolated from South China Sea.</title>
        <authorList>
            <person name="Huang H."/>
            <person name="Mo K."/>
            <person name="Hu Y."/>
        </authorList>
    </citation>
    <scope>NUCLEOTIDE SEQUENCE</scope>
    <source>
        <strain evidence="7">IB182363</strain>
    </source>
</reference>
<dbReference type="Gene3D" id="1.50.10.100">
    <property type="entry name" value="Chondroitin AC/alginate lyase"/>
    <property type="match status" value="1"/>
</dbReference>
<dbReference type="InterPro" id="IPR025883">
    <property type="entry name" value="Cadherin-like_domain"/>
</dbReference>
<organism evidence="7 8">
    <name type="scientific">Paenibacillus oceani</name>
    <dbReference type="NCBI Taxonomy" id="2772510"/>
    <lineage>
        <taxon>Bacteria</taxon>
        <taxon>Bacillati</taxon>
        <taxon>Bacillota</taxon>
        <taxon>Bacilli</taxon>
        <taxon>Bacillales</taxon>
        <taxon>Paenibacillaceae</taxon>
        <taxon>Paenibacillus</taxon>
    </lineage>
</organism>
<dbReference type="SUPFAM" id="SSF49373">
    <property type="entry name" value="Invasin/intimin cell-adhesion fragments"/>
    <property type="match status" value="1"/>
</dbReference>